<dbReference type="KEGG" id="smas:HUE87_10215"/>
<protein>
    <recommendedName>
        <fullName evidence="4">PepSY domain-containing protein</fullName>
    </recommendedName>
</protein>
<dbReference type="Pfam" id="PF20098">
    <property type="entry name" value="DUF6488"/>
    <property type="match status" value="1"/>
</dbReference>
<gene>
    <name evidence="2" type="ORF">HUE87_10215</name>
</gene>
<evidence type="ECO:0000313" key="3">
    <source>
        <dbReference type="Proteomes" id="UP000593836"/>
    </source>
</evidence>
<accession>A0A7S7LZC4</accession>
<feature type="chain" id="PRO_5032651230" description="PepSY domain-containing protein" evidence="1">
    <location>
        <begin position="24"/>
        <end position="121"/>
    </location>
</feature>
<feature type="signal peptide" evidence="1">
    <location>
        <begin position="1"/>
        <end position="23"/>
    </location>
</feature>
<reference evidence="2 3" key="1">
    <citation type="submission" date="2020-05" db="EMBL/GenBank/DDBJ databases">
        <title>Sulfurimonas marisnigri, sp. nov., and Sulfurimonas baltica, sp. nov., manganese oxide reducing chemolithoautotrophs of the class Epsilonproteobacteria isolated from the pelagic redoxclines of the Black and Baltic Seas and emended description of the genus Sulfurimonas.</title>
        <authorList>
            <person name="Henkel J.V."/>
            <person name="Laudan C."/>
            <person name="Werner J."/>
            <person name="Neu T."/>
            <person name="Plewe S."/>
            <person name="Sproer C."/>
            <person name="Bunk B."/>
            <person name="Schulz-Vogt H.N."/>
        </authorList>
    </citation>
    <scope>NUCLEOTIDE SEQUENCE [LARGE SCALE GENOMIC DNA]</scope>
    <source>
        <strain evidence="2 3">SoZ1</strain>
    </source>
</reference>
<dbReference type="Proteomes" id="UP000593836">
    <property type="component" value="Chromosome"/>
</dbReference>
<evidence type="ECO:0000256" key="1">
    <source>
        <dbReference type="SAM" id="SignalP"/>
    </source>
</evidence>
<dbReference type="AlphaFoldDB" id="A0A7S7LZC4"/>
<dbReference type="InterPro" id="IPR045503">
    <property type="entry name" value="DUF6488"/>
</dbReference>
<evidence type="ECO:0008006" key="4">
    <source>
        <dbReference type="Google" id="ProtNLM"/>
    </source>
</evidence>
<dbReference type="EMBL" id="CP054493">
    <property type="protein sequence ID" value="QOY54242.1"/>
    <property type="molecule type" value="Genomic_DNA"/>
</dbReference>
<organism evidence="2 3">
    <name type="scientific">Candidatus Sulfurimonas marisnigri</name>
    <dbReference type="NCBI Taxonomy" id="2740405"/>
    <lineage>
        <taxon>Bacteria</taxon>
        <taxon>Pseudomonadati</taxon>
        <taxon>Campylobacterota</taxon>
        <taxon>Epsilonproteobacteria</taxon>
        <taxon>Campylobacterales</taxon>
        <taxon>Sulfurimonadaceae</taxon>
        <taxon>Sulfurimonas</taxon>
    </lineage>
</organism>
<sequence>MRKIIISVAMATFLALGINPLYAGSGHSHGEHGHSHEYSKVGEAQAKQIAMKQLNGYVALGKLDKSWKNISVKNTNKQEFQGTPEWVFTFNNPNEPKADQKNLYIFINQYGQMTGANFTGK</sequence>
<name>A0A7S7LZC4_9BACT</name>
<evidence type="ECO:0000313" key="2">
    <source>
        <dbReference type="EMBL" id="QOY54242.1"/>
    </source>
</evidence>
<keyword evidence="3" id="KW-1185">Reference proteome</keyword>
<keyword evidence="1" id="KW-0732">Signal</keyword>
<dbReference type="RefSeq" id="WP_194366288.1">
    <property type="nucleotide sequence ID" value="NZ_CP054493.1"/>
</dbReference>
<proteinExistence type="predicted"/>